<evidence type="ECO:0008006" key="4">
    <source>
        <dbReference type="Google" id="ProtNLM"/>
    </source>
</evidence>
<feature type="chain" id="PRO_5045340568" description="Right handed beta helix region" evidence="1">
    <location>
        <begin position="20"/>
        <end position="460"/>
    </location>
</feature>
<gene>
    <name evidence="2" type="ORF">ACFS6H_03025</name>
</gene>
<comment type="caution">
    <text evidence="2">The sequence shown here is derived from an EMBL/GenBank/DDBJ whole genome shotgun (WGS) entry which is preliminary data.</text>
</comment>
<evidence type="ECO:0000313" key="2">
    <source>
        <dbReference type="EMBL" id="MFD2918667.1"/>
    </source>
</evidence>
<evidence type="ECO:0000313" key="3">
    <source>
        <dbReference type="Proteomes" id="UP001597511"/>
    </source>
</evidence>
<evidence type="ECO:0000256" key="1">
    <source>
        <dbReference type="SAM" id="SignalP"/>
    </source>
</evidence>
<feature type="signal peptide" evidence="1">
    <location>
        <begin position="1"/>
        <end position="19"/>
    </location>
</feature>
<dbReference type="EMBL" id="JBHUOZ010000001">
    <property type="protein sequence ID" value="MFD2918667.1"/>
    <property type="molecule type" value="Genomic_DNA"/>
</dbReference>
<name>A0ABW6A0A3_9BACT</name>
<reference evidence="3" key="1">
    <citation type="journal article" date="2019" name="Int. J. Syst. Evol. Microbiol.">
        <title>The Global Catalogue of Microorganisms (GCM) 10K type strain sequencing project: providing services to taxonomists for standard genome sequencing and annotation.</title>
        <authorList>
            <consortium name="The Broad Institute Genomics Platform"/>
            <consortium name="The Broad Institute Genome Sequencing Center for Infectious Disease"/>
            <person name="Wu L."/>
            <person name="Ma J."/>
        </authorList>
    </citation>
    <scope>NUCLEOTIDE SEQUENCE [LARGE SCALE GENOMIC DNA]</scope>
    <source>
        <strain evidence="3">KCTC 23299</strain>
    </source>
</reference>
<keyword evidence="3" id="KW-1185">Reference proteome</keyword>
<proteinExistence type="predicted"/>
<accession>A0ABW6A0A3</accession>
<organism evidence="2 3">
    <name type="scientific">Terrimonas rubra</name>
    <dbReference type="NCBI Taxonomy" id="1035890"/>
    <lineage>
        <taxon>Bacteria</taxon>
        <taxon>Pseudomonadati</taxon>
        <taxon>Bacteroidota</taxon>
        <taxon>Chitinophagia</taxon>
        <taxon>Chitinophagales</taxon>
        <taxon>Chitinophagaceae</taxon>
        <taxon>Terrimonas</taxon>
    </lineage>
</organism>
<dbReference type="InterPro" id="IPR011050">
    <property type="entry name" value="Pectin_lyase_fold/virulence"/>
</dbReference>
<dbReference type="Proteomes" id="UP001597511">
    <property type="component" value="Unassembled WGS sequence"/>
</dbReference>
<dbReference type="RefSeq" id="WP_386095087.1">
    <property type="nucleotide sequence ID" value="NZ_JBHUOZ010000001.1"/>
</dbReference>
<keyword evidence="1" id="KW-0732">Signal</keyword>
<dbReference type="SUPFAM" id="SSF51126">
    <property type="entry name" value="Pectin lyase-like"/>
    <property type="match status" value="1"/>
</dbReference>
<protein>
    <recommendedName>
        <fullName evidence="4">Right handed beta helix region</fullName>
    </recommendedName>
</protein>
<sequence length="460" mass="50174">MKKALGFCLLAFVLLTACSKNSFITSPDAKLSTSVDTLKFDTVFTTVGSVTKLFKVFNDNNQKLRLNSIALAGGTASPFKININGTAATQVNNIELEANDSLYVFVQVNINPETGNLPFVVSDSIEINYNGNTRKVQLQAWGQNAHFMRDREVASNETWNNDLPYVILGYLYVHPQTQLTINKGTRVYFHADAPAIIDGTLQVNGDVDTADRVYFQGDRLDEPYNIYPAAWPGIYFRSSSINNRITYGVVNNAHQALALEGPATNGNPKLVLQQTVVHNAYDAGILAVNSSVQAVNSLITNSGRNIVLSAGGNYQFTHCTVASYGNNFVQHNNPVLQLSNSDGVNHAALQAVFTNCIFWGEGGVMENEVLATKNNAAAFNVQFNNVLWKMKTVPAEVSTTGNIITQKPEFDSINTSRQFYNFRLKNISPAIGSGSAGTIIDLDGKTRGGLQTDLGCFEKQ</sequence>
<dbReference type="PROSITE" id="PS51257">
    <property type="entry name" value="PROKAR_LIPOPROTEIN"/>
    <property type="match status" value="1"/>
</dbReference>